<evidence type="ECO:0000313" key="4">
    <source>
        <dbReference type="Proteomes" id="UP000324595"/>
    </source>
</evidence>
<sequence length="258" mass="28305">MALPIIQIHQIPNSQRSTPRLRGGNGSVRPGNSPFMIRQDYPGLDKVLSEMKRLVKEYKGNPKIRDKAVTLTKGIAKDGRTGLPDRRNYHNIASAVYDWMKQNIAYIRDPDDIEWLQTPLVTLKNGYGDCDDLSVLAGALLSSIGVPTQFKVVKADRRKPNSYSHVYLEYKVNGSWQPFDPTLHTKAGDGLNDSQIFDSRTILLSDGLSDCGCGCGGSCSSGSGLSDVMAGANWNMMGLLLLGTAFGFAYWKQNLATT</sequence>
<dbReference type="OrthoDB" id="1523787at2"/>
<dbReference type="RefSeq" id="WP_148899636.1">
    <property type="nucleotide sequence ID" value="NZ_VNHY01000004.1"/>
</dbReference>
<evidence type="ECO:0000256" key="1">
    <source>
        <dbReference type="SAM" id="MobiDB-lite"/>
    </source>
</evidence>
<organism evidence="3 4">
    <name type="scientific">Fodinibius salinus</name>
    <dbReference type="NCBI Taxonomy" id="860790"/>
    <lineage>
        <taxon>Bacteria</taxon>
        <taxon>Pseudomonadati</taxon>
        <taxon>Balneolota</taxon>
        <taxon>Balneolia</taxon>
        <taxon>Balneolales</taxon>
        <taxon>Balneolaceae</taxon>
        <taxon>Fodinibius</taxon>
    </lineage>
</organism>
<dbReference type="Gene3D" id="3.10.620.30">
    <property type="match status" value="1"/>
</dbReference>
<dbReference type="SMART" id="SM00460">
    <property type="entry name" value="TGc"/>
    <property type="match status" value="1"/>
</dbReference>
<proteinExistence type="predicted"/>
<keyword evidence="4" id="KW-1185">Reference proteome</keyword>
<reference evidence="3 4" key="1">
    <citation type="submission" date="2019-07" db="EMBL/GenBank/DDBJ databases">
        <title>Genomic Encyclopedia of Archaeal and Bacterial Type Strains, Phase II (KMG-II): from individual species to whole genera.</title>
        <authorList>
            <person name="Goeker M."/>
        </authorList>
    </citation>
    <scope>NUCLEOTIDE SEQUENCE [LARGE SCALE GENOMIC DNA]</scope>
    <source>
        <strain evidence="3 4">DSM 21935</strain>
    </source>
</reference>
<dbReference type="AlphaFoldDB" id="A0A5D3YFS4"/>
<evidence type="ECO:0000313" key="3">
    <source>
        <dbReference type="EMBL" id="TYP92075.1"/>
    </source>
</evidence>
<name>A0A5D3YFS4_9BACT</name>
<dbReference type="Pfam" id="PF01841">
    <property type="entry name" value="Transglut_core"/>
    <property type="match status" value="1"/>
</dbReference>
<evidence type="ECO:0000259" key="2">
    <source>
        <dbReference type="SMART" id="SM00460"/>
    </source>
</evidence>
<accession>A0A5D3YFS4</accession>
<protein>
    <submittedName>
        <fullName evidence="3">Transglutaminase-like superfamily protein</fullName>
    </submittedName>
</protein>
<dbReference type="EMBL" id="VNHY01000004">
    <property type="protein sequence ID" value="TYP92075.1"/>
    <property type="molecule type" value="Genomic_DNA"/>
</dbReference>
<dbReference type="SUPFAM" id="SSF54001">
    <property type="entry name" value="Cysteine proteinases"/>
    <property type="match status" value="1"/>
</dbReference>
<gene>
    <name evidence="3" type="ORF">LX73_2322</name>
</gene>
<comment type="caution">
    <text evidence="3">The sequence shown here is derived from an EMBL/GenBank/DDBJ whole genome shotgun (WGS) entry which is preliminary data.</text>
</comment>
<feature type="region of interest" description="Disordered" evidence="1">
    <location>
        <begin position="13"/>
        <end position="33"/>
    </location>
</feature>
<dbReference type="InterPro" id="IPR002931">
    <property type="entry name" value="Transglutaminase-like"/>
</dbReference>
<dbReference type="InterPro" id="IPR038765">
    <property type="entry name" value="Papain-like_cys_pep_sf"/>
</dbReference>
<feature type="domain" description="Transglutaminase-like" evidence="2">
    <location>
        <begin position="122"/>
        <end position="183"/>
    </location>
</feature>
<dbReference type="Proteomes" id="UP000324595">
    <property type="component" value="Unassembled WGS sequence"/>
</dbReference>